<evidence type="ECO:0000313" key="2">
    <source>
        <dbReference type="Proteomes" id="UP000294853"/>
    </source>
</evidence>
<accession>A0A4P7IH83</accession>
<sequence length="240" mass="25329">MALAPLMRLRLLDAVTGMHPVDAAVRCLAVACQDLADPADLPLGQRDAALLALRRRLLGDRLRACATCAECGEASTLELSVADLLERMGGAASSPWEVQHQGRTLSLRALTSRDLAAAVAAPSPQRARDLLVLAALDQDEDVHPEPVSEELAAVVAASIAEHDPGAEILLTGSCSGCGEPWSEVLEPARFVTAELAHEGARLLADVAALARAFGWTESDVLELSDARRRAYLDLALDMAG</sequence>
<name>A0A4P7IH83_9ACTN</name>
<gene>
    <name evidence="1" type="ORF">EXE58_15535</name>
</gene>
<dbReference type="OrthoDB" id="283948at2"/>
<evidence type="ECO:0008006" key="3">
    <source>
        <dbReference type="Google" id="ProtNLM"/>
    </source>
</evidence>
<dbReference type="AlphaFoldDB" id="A0A4P7IH83"/>
<dbReference type="RefSeq" id="WP_135268714.1">
    <property type="nucleotide sequence ID" value="NZ_CP038436.1"/>
</dbReference>
<proteinExistence type="predicted"/>
<keyword evidence="2" id="KW-1185">Reference proteome</keyword>
<dbReference type="Proteomes" id="UP000294853">
    <property type="component" value="Chromosome"/>
</dbReference>
<evidence type="ECO:0000313" key="1">
    <source>
        <dbReference type="EMBL" id="QBX56729.1"/>
    </source>
</evidence>
<dbReference type="KEGG" id="nsn:EXE58_15535"/>
<dbReference type="EMBL" id="CP038436">
    <property type="protein sequence ID" value="QBX56729.1"/>
    <property type="molecule type" value="Genomic_DNA"/>
</dbReference>
<protein>
    <recommendedName>
        <fullName evidence="3">Phage baseplate protein</fullName>
    </recommendedName>
</protein>
<reference evidence="1 2" key="1">
    <citation type="submission" date="2019-03" db="EMBL/GenBank/DDBJ databases">
        <title>Three New Species of Nocardioides, Nocardioides euryhalodurans sp. nov., Nocardioides seonyuensis sp. nov. and Nocardioides eburneoflavus sp. nov. Iolated from Soil.</title>
        <authorList>
            <person name="Roh S.G."/>
            <person name="Lee C."/>
            <person name="Kim M.-K."/>
            <person name="Kim S.B."/>
        </authorList>
    </citation>
    <scope>NUCLEOTIDE SEQUENCE [LARGE SCALE GENOMIC DNA]</scope>
    <source>
        <strain evidence="1 2">MMS17-SY207-3</strain>
    </source>
</reference>
<organism evidence="1 2">
    <name type="scientific">Nocardioides seonyuensis</name>
    <dbReference type="NCBI Taxonomy" id="2518371"/>
    <lineage>
        <taxon>Bacteria</taxon>
        <taxon>Bacillati</taxon>
        <taxon>Actinomycetota</taxon>
        <taxon>Actinomycetes</taxon>
        <taxon>Propionibacteriales</taxon>
        <taxon>Nocardioidaceae</taxon>
        <taxon>Nocardioides</taxon>
    </lineage>
</organism>